<evidence type="ECO:0000313" key="6">
    <source>
        <dbReference type="EMBL" id="MFB3168373.1"/>
    </source>
</evidence>
<accession>A0ABV4YUI4</accession>
<dbReference type="InterPro" id="IPR013154">
    <property type="entry name" value="ADH-like_N"/>
</dbReference>
<keyword evidence="2 4" id="KW-0862">Zinc</keyword>
<dbReference type="PANTHER" id="PTHR43401">
    <property type="entry name" value="L-THREONINE 3-DEHYDROGENASE"/>
    <property type="match status" value="1"/>
</dbReference>
<evidence type="ECO:0000256" key="1">
    <source>
        <dbReference type="ARBA" id="ARBA00022723"/>
    </source>
</evidence>
<feature type="domain" description="Enoyl reductase (ER)" evidence="5">
    <location>
        <begin position="13"/>
        <end position="354"/>
    </location>
</feature>
<evidence type="ECO:0000256" key="3">
    <source>
        <dbReference type="ARBA" id="ARBA00023002"/>
    </source>
</evidence>
<dbReference type="SUPFAM" id="SSF50129">
    <property type="entry name" value="GroES-like"/>
    <property type="match status" value="1"/>
</dbReference>
<dbReference type="InterPro" id="IPR011032">
    <property type="entry name" value="GroES-like_sf"/>
</dbReference>
<name>A0ABV4YUI4_9BACI</name>
<dbReference type="SUPFAM" id="SSF51735">
    <property type="entry name" value="NAD(P)-binding Rossmann-fold domains"/>
    <property type="match status" value="1"/>
</dbReference>
<evidence type="ECO:0000313" key="7">
    <source>
        <dbReference type="Proteomes" id="UP001241748"/>
    </source>
</evidence>
<dbReference type="EMBL" id="JAROBZ020000001">
    <property type="protein sequence ID" value="MFB3168373.1"/>
    <property type="molecule type" value="Genomic_DNA"/>
</dbReference>
<gene>
    <name evidence="6" type="ORF">P5G62_014740</name>
</gene>
<evidence type="ECO:0000256" key="2">
    <source>
        <dbReference type="ARBA" id="ARBA00022833"/>
    </source>
</evidence>
<dbReference type="Gene3D" id="3.90.180.10">
    <property type="entry name" value="Medium-chain alcohol dehydrogenases, catalytic domain"/>
    <property type="match status" value="1"/>
</dbReference>
<dbReference type="PROSITE" id="PS00059">
    <property type="entry name" value="ADH_ZINC"/>
    <property type="match status" value="1"/>
</dbReference>
<dbReference type="PANTHER" id="PTHR43401:SF2">
    <property type="entry name" value="L-THREONINE 3-DEHYDROGENASE"/>
    <property type="match status" value="1"/>
</dbReference>
<proteinExistence type="inferred from homology"/>
<dbReference type="Pfam" id="PF08240">
    <property type="entry name" value="ADH_N"/>
    <property type="match status" value="1"/>
</dbReference>
<organism evidence="6 7">
    <name type="scientific">Neobacillus driksii</name>
    <dbReference type="NCBI Taxonomy" id="3035913"/>
    <lineage>
        <taxon>Bacteria</taxon>
        <taxon>Bacillati</taxon>
        <taxon>Bacillota</taxon>
        <taxon>Bacilli</taxon>
        <taxon>Bacillales</taxon>
        <taxon>Bacillaceae</taxon>
        <taxon>Neobacillus</taxon>
    </lineage>
</organism>
<dbReference type="Gene3D" id="3.40.50.720">
    <property type="entry name" value="NAD(P)-binding Rossmann-like Domain"/>
    <property type="match status" value="1"/>
</dbReference>
<keyword evidence="7" id="KW-1185">Reference proteome</keyword>
<sequence>MERGKMKAAVFYGPRNLKIESVPIPNVGPNDVLMKVKACGICGSDLHSYKLGLFIEPGQIMGHEYVGEVVEVGANVKDVQIGERMTGQGTKPCQTCYWCRRQEYGYCPDVFHTLIGYGRPGAFAEYVLLQDAVIEQTLFRIPNCIDDETAATAEPFSVGVSAVNSTGIKKGDKVVVLGAGLIGNGCMQAAKAVGAQVLITDISQQRLDLAKKLGADEVFNVTNGDPVEWVKAKFGHGPYHFHEGKDAGGMADVVIDAAGVPSTPQQAIQMVKSGGTICIVASAEEPAPIDTLAINLKGIRWVSGLGGGIGSAIPYLANGQMRSKELITHRFSLEQIQEGFETQLRAGESMKVMITF</sequence>
<comment type="caution">
    <text evidence="6">The sequence shown here is derived from an EMBL/GenBank/DDBJ whole genome shotgun (WGS) entry which is preliminary data.</text>
</comment>
<evidence type="ECO:0000256" key="4">
    <source>
        <dbReference type="RuleBase" id="RU361277"/>
    </source>
</evidence>
<comment type="cofactor">
    <cofactor evidence="4">
        <name>Zn(2+)</name>
        <dbReference type="ChEBI" id="CHEBI:29105"/>
    </cofactor>
</comment>
<dbReference type="SMART" id="SM00829">
    <property type="entry name" value="PKS_ER"/>
    <property type="match status" value="1"/>
</dbReference>
<comment type="similarity">
    <text evidence="4">Belongs to the zinc-containing alcohol dehydrogenase family.</text>
</comment>
<dbReference type="Proteomes" id="UP001241748">
    <property type="component" value="Unassembled WGS sequence"/>
</dbReference>
<keyword evidence="3" id="KW-0560">Oxidoreductase</keyword>
<reference evidence="6 7" key="1">
    <citation type="submission" date="2024-05" db="EMBL/GenBank/DDBJ databases">
        <authorList>
            <person name="Venkateswaran K."/>
        </authorList>
    </citation>
    <scope>NUCLEOTIDE SEQUENCE [LARGE SCALE GENOMIC DNA]</scope>
    <source>
        <strain evidence="6 7">179-C4-2-HS</strain>
    </source>
</reference>
<dbReference type="InterPro" id="IPR050129">
    <property type="entry name" value="Zn_alcohol_dh"/>
</dbReference>
<protein>
    <submittedName>
        <fullName evidence="6">Alcohol dehydrogenase catalytic domain-containing protein</fullName>
    </submittedName>
</protein>
<dbReference type="Pfam" id="PF00107">
    <property type="entry name" value="ADH_zinc_N"/>
    <property type="match status" value="1"/>
</dbReference>
<dbReference type="InterPro" id="IPR020843">
    <property type="entry name" value="ER"/>
</dbReference>
<dbReference type="InterPro" id="IPR036291">
    <property type="entry name" value="NAD(P)-bd_dom_sf"/>
</dbReference>
<dbReference type="RefSeq" id="WP_306073058.1">
    <property type="nucleotide sequence ID" value="NZ_JAROBZ020000001.1"/>
</dbReference>
<evidence type="ECO:0000259" key="5">
    <source>
        <dbReference type="SMART" id="SM00829"/>
    </source>
</evidence>
<dbReference type="InterPro" id="IPR013149">
    <property type="entry name" value="ADH-like_C"/>
</dbReference>
<dbReference type="InterPro" id="IPR002328">
    <property type="entry name" value="ADH_Zn_CS"/>
</dbReference>
<keyword evidence="1 4" id="KW-0479">Metal-binding</keyword>